<dbReference type="GO" id="GO:0016491">
    <property type="term" value="F:oxidoreductase activity"/>
    <property type="evidence" value="ECO:0007669"/>
    <property type="project" value="UniProtKB-KW"/>
</dbReference>
<dbReference type="InterPro" id="IPR052259">
    <property type="entry name" value="Nucleoredoxin-like"/>
</dbReference>
<keyword evidence="2" id="KW-0520">NAD</keyword>
<evidence type="ECO:0000313" key="4">
    <source>
        <dbReference type="Proteomes" id="UP001443914"/>
    </source>
</evidence>
<protein>
    <submittedName>
        <fullName evidence="3">Uncharacterized protein</fullName>
    </submittedName>
</protein>
<sequence length="301" mass="34874">MEFIDILKHVHDQCIANKQELEILLVFLPILDKPKLYYEQLLESADCIKSWFSFPYDNKVCRRLWRVFGQQMMDDRFIILPPNCQSGELTGRSVVQYFRYRHIPAYPFTRSAILEQRFATLKSITAASLFKGTSETHTCLVQNGTLIPRSAIKGKKLLLYFDEIDSSLLPSGDKGELFRLLLEHYPEIQAMCCEVVFIPFNRRIEKPGLHVQLAKMPWPIMPVEAAAESWVTNKLLVWYDTFECGYPSQLIAFGEDGVILSIQAKKRLMKYGATDALFRDKLRNDITKELDLLENVDDEIH</sequence>
<comment type="caution">
    <text evidence="3">The sequence shown here is derived from an EMBL/GenBank/DDBJ whole genome shotgun (WGS) entry which is preliminary data.</text>
</comment>
<proteinExistence type="predicted"/>
<dbReference type="AlphaFoldDB" id="A0AAW1H4C2"/>
<dbReference type="PANTHER" id="PTHR13871:SF96">
    <property type="entry name" value="THIOREDOXIN DOMAIN-CONTAINING PROTEIN"/>
    <property type="match status" value="1"/>
</dbReference>
<keyword evidence="4" id="KW-1185">Reference proteome</keyword>
<evidence type="ECO:0000256" key="1">
    <source>
        <dbReference type="ARBA" id="ARBA00023002"/>
    </source>
</evidence>
<evidence type="ECO:0000256" key="2">
    <source>
        <dbReference type="ARBA" id="ARBA00023027"/>
    </source>
</evidence>
<accession>A0AAW1H4C2</accession>
<dbReference type="PANTHER" id="PTHR13871">
    <property type="entry name" value="THIOREDOXIN"/>
    <property type="match status" value="1"/>
</dbReference>
<gene>
    <name evidence="3" type="ORF">RND81_13G196900</name>
</gene>
<dbReference type="Proteomes" id="UP001443914">
    <property type="component" value="Unassembled WGS sequence"/>
</dbReference>
<keyword evidence="1" id="KW-0560">Oxidoreductase</keyword>
<name>A0AAW1H4C2_SAPOF</name>
<organism evidence="3 4">
    <name type="scientific">Saponaria officinalis</name>
    <name type="common">Common soapwort</name>
    <name type="synonym">Lychnis saponaria</name>
    <dbReference type="NCBI Taxonomy" id="3572"/>
    <lineage>
        <taxon>Eukaryota</taxon>
        <taxon>Viridiplantae</taxon>
        <taxon>Streptophyta</taxon>
        <taxon>Embryophyta</taxon>
        <taxon>Tracheophyta</taxon>
        <taxon>Spermatophyta</taxon>
        <taxon>Magnoliopsida</taxon>
        <taxon>eudicotyledons</taxon>
        <taxon>Gunneridae</taxon>
        <taxon>Pentapetalae</taxon>
        <taxon>Caryophyllales</taxon>
        <taxon>Caryophyllaceae</taxon>
        <taxon>Caryophylleae</taxon>
        <taxon>Saponaria</taxon>
    </lineage>
</organism>
<dbReference type="EMBL" id="JBDFQZ010000013">
    <property type="protein sequence ID" value="KAK9670369.1"/>
    <property type="molecule type" value="Genomic_DNA"/>
</dbReference>
<reference evidence="3" key="1">
    <citation type="submission" date="2024-03" db="EMBL/GenBank/DDBJ databases">
        <title>WGS assembly of Saponaria officinalis var. Norfolk2.</title>
        <authorList>
            <person name="Jenkins J."/>
            <person name="Shu S."/>
            <person name="Grimwood J."/>
            <person name="Barry K."/>
            <person name="Goodstein D."/>
            <person name="Schmutz J."/>
            <person name="Leebens-Mack J."/>
            <person name="Osbourn A."/>
        </authorList>
    </citation>
    <scope>NUCLEOTIDE SEQUENCE [LARGE SCALE GENOMIC DNA]</scope>
    <source>
        <strain evidence="3">JIC</strain>
    </source>
</reference>
<evidence type="ECO:0000313" key="3">
    <source>
        <dbReference type="EMBL" id="KAK9670369.1"/>
    </source>
</evidence>